<dbReference type="GO" id="GO:0042073">
    <property type="term" value="P:intraciliary transport"/>
    <property type="evidence" value="ECO:0007669"/>
    <property type="project" value="TreeGrafter"/>
</dbReference>
<reference evidence="5 6" key="1">
    <citation type="journal article" date="2023" name="BMC Biol.">
        <title>The compact genome of the sponge Oopsacas minuta (Hexactinellida) is lacking key metazoan core genes.</title>
        <authorList>
            <person name="Santini S."/>
            <person name="Schenkelaars Q."/>
            <person name="Jourda C."/>
            <person name="Duchesne M."/>
            <person name="Belahbib H."/>
            <person name="Rocher C."/>
            <person name="Selva M."/>
            <person name="Riesgo A."/>
            <person name="Vervoort M."/>
            <person name="Leys S.P."/>
            <person name="Kodjabachian L."/>
            <person name="Le Bivic A."/>
            <person name="Borchiellini C."/>
            <person name="Claverie J.M."/>
            <person name="Renard E."/>
        </authorList>
    </citation>
    <scope>NUCLEOTIDE SEQUENCE [LARGE SCALE GENOMIC DNA]</scope>
    <source>
        <strain evidence="5">SPO-2</strain>
    </source>
</reference>
<dbReference type="GO" id="GO:0030992">
    <property type="term" value="C:intraciliary transport particle B"/>
    <property type="evidence" value="ECO:0007669"/>
    <property type="project" value="TreeGrafter"/>
</dbReference>
<comment type="caution">
    <text evidence="5">The sequence shown here is derived from an EMBL/GenBank/DDBJ whole genome shotgun (WGS) entry which is preliminary data.</text>
</comment>
<dbReference type="GO" id="GO:0005794">
    <property type="term" value="C:Golgi apparatus"/>
    <property type="evidence" value="ECO:0007669"/>
    <property type="project" value="TreeGrafter"/>
</dbReference>
<keyword evidence="3" id="KW-0969">Cilium</keyword>
<protein>
    <recommendedName>
        <fullName evidence="7">Intraflagellar transport protein 57 homolog</fullName>
    </recommendedName>
</protein>
<gene>
    <name evidence="5" type="ORF">LOD99_13674</name>
</gene>
<comment type="subcellular location">
    <subcellularLocation>
        <location evidence="1">Cell projection</location>
        <location evidence="1">Cilium</location>
    </subcellularLocation>
</comment>
<proteinExistence type="inferred from homology"/>
<name>A0AAV7KHS1_9METZ</name>
<dbReference type="PANTHER" id="PTHR16011:SF0">
    <property type="entry name" value="INTRAFLAGELLAR TRANSPORT PROTEIN 57 HOMOLOG"/>
    <property type="match status" value="1"/>
</dbReference>
<evidence type="ECO:0000256" key="4">
    <source>
        <dbReference type="ARBA" id="ARBA00023273"/>
    </source>
</evidence>
<accession>A0AAV7KHS1</accession>
<dbReference type="GO" id="GO:1905515">
    <property type="term" value="P:non-motile cilium assembly"/>
    <property type="evidence" value="ECO:0007669"/>
    <property type="project" value="TreeGrafter"/>
</dbReference>
<evidence type="ECO:0000256" key="2">
    <source>
        <dbReference type="ARBA" id="ARBA00009415"/>
    </source>
</evidence>
<sequence>MAEDESVRRGDHENQNTAHKVVMMSESIMDTLKIMNYESKFCYPNTFLPFPRHYFAFSLNPGEQFHAFSCLSAFLFNHCGIKFEMPQEYDDPNSTVAGIIEGLKKLGIAVDFAPGKLKTGFGEYVCTVLSDLCAVALNKTRFTYRKPIIPKNKTEDEIIEEDDSEVQIDKVEEAIIEEKDSDEEAFLQLSPLGGDGITQETNITQPSRPQFDPNDWQLEVERAIPALKVQLSSSSKDWRYRLDQMLQFRDAMGSVQTNTKGKLEDLHQELTATLDKVATREKYMNIQLDDTLKDLRVSRESHSEVRQKYEVGMQRVNELTQALNNITDELEGVKIRMDEHGTNMTDATPVVRIKHSLQRIKTENMQMDLRIGVLQHLLTASKLKEKSLMQEAAPDGSAGLPTFDVTY</sequence>
<evidence type="ECO:0000313" key="5">
    <source>
        <dbReference type="EMBL" id="KAI6660951.1"/>
    </source>
</evidence>
<dbReference type="EMBL" id="JAKMXF010000022">
    <property type="protein sequence ID" value="KAI6660951.1"/>
    <property type="molecule type" value="Genomic_DNA"/>
</dbReference>
<dbReference type="AlphaFoldDB" id="A0AAV7KHS1"/>
<organism evidence="5 6">
    <name type="scientific">Oopsacas minuta</name>
    <dbReference type="NCBI Taxonomy" id="111878"/>
    <lineage>
        <taxon>Eukaryota</taxon>
        <taxon>Metazoa</taxon>
        <taxon>Porifera</taxon>
        <taxon>Hexactinellida</taxon>
        <taxon>Hexasterophora</taxon>
        <taxon>Lyssacinosida</taxon>
        <taxon>Leucopsacidae</taxon>
        <taxon>Oopsacas</taxon>
    </lineage>
</organism>
<evidence type="ECO:0000256" key="3">
    <source>
        <dbReference type="ARBA" id="ARBA00023069"/>
    </source>
</evidence>
<evidence type="ECO:0008006" key="7">
    <source>
        <dbReference type="Google" id="ProtNLM"/>
    </source>
</evidence>
<keyword evidence="4" id="KW-0966">Cell projection</keyword>
<dbReference type="Pfam" id="PF10498">
    <property type="entry name" value="IFT57"/>
    <property type="match status" value="1"/>
</dbReference>
<dbReference type="GO" id="GO:0005929">
    <property type="term" value="C:cilium"/>
    <property type="evidence" value="ECO:0007669"/>
    <property type="project" value="UniProtKB-SubCell"/>
</dbReference>
<comment type="similarity">
    <text evidence="2">Belongs to the IFT57 family.</text>
</comment>
<evidence type="ECO:0000313" key="6">
    <source>
        <dbReference type="Proteomes" id="UP001165289"/>
    </source>
</evidence>
<evidence type="ECO:0000256" key="1">
    <source>
        <dbReference type="ARBA" id="ARBA00004138"/>
    </source>
</evidence>
<dbReference type="GO" id="GO:0005815">
    <property type="term" value="C:microtubule organizing center"/>
    <property type="evidence" value="ECO:0007669"/>
    <property type="project" value="TreeGrafter"/>
</dbReference>
<dbReference type="PANTHER" id="PTHR16011">
    <property type="entry name" value="IFT57/HIPPI"/>
    <property type="match status" value="1"/>
</dbReference>
<dbReference type="InterPro" id="IPR019530">
    <property type="entry name" value="Intra-flagellar_transport_57"/>
</dbReference>
<dbReference type="Proteomes" id="UP001165289">
    <property type="component" value="Unassembled WGS sequence"/>
</dbReference>
<keyword evidence="6" id="KW-1185">Reference proteome</keyword>